<evidence type="ECO:0000256" key="1">
    <source>
        <dbReference type="ARBA" id="ARBA00001933"/>
    </source>
</evidence>
<dbReference type="PANTHER" id="PTHR48077:SF3">
    <property type="entry name" value="TRYPTOPHAN SYNTHASE"/>
    <property type="match status" value="1"/>
</dbReference>
<dbReference type="HAMAP" id="MF_00133">
    <property type="entry name" value="Trp_synth_beta"/>
    <property type="match status" value="1"/>
</dbReference>
<comment type="subunit">
    <text evidence="4 11">Tetramer of two alpha and two beta chains.</text>
</comment>
<evidence type="ECO:0000256" key="11">
    <source>
        <dbReference type="HAMAP-Rule" id="MF_00133"/>
    </source>
</evidence>
<dbReference type="PIRSF" id="PIRSF001413">
    <property type="entry name" value="Trp_syn_beta"/>
    <property type="match status" value="1"/>
</dbReference>
<dbReference type="PANTHER" id="PTHR48077">
    <property type="entry name" value="TRYPTOPHAN SYNTHASE-RELATED"/>
    <property type="match status" value="1"/>
</dbReference>
<dbReference type="Proteomes" id="UP001596143">
    <property type="component" value="Unassembled WGS sequence"/>
</dbReference>
<keyword evidence="5 11" id="KW-0028">Amino-acid biosynthesis</keyword>
<keyword evidence="8 11" id="KW-0057">Aromatic amino acid biosynthesis</keyword>
<evidence type="ECO:0000256" key="5">
    <source>
        <dbReference type="ARBA" id="ARBA00022605"/>
    </source>
</evidence>
<comment type="function">
    <text evidence="11">The beta subunit is responsible for the synthesis of L-tryptophan from indole and L-serine.</text>
</comment>
<dbReference type="InterPro" id="IPR001926">
    <property type="entry name" value="TrpB-like_PALP"/>
</dbReference>
<evidence type="ECO:0000313" key="14">
    <source>
        <dbReference type="Proteomes" id="UP001596143"/>
    </source>
</evidence>
<dbReference type="NCBIfam" id="TIGR00263">
    <property type="entry name" value="trpB"/>
    <property type="match status" value="1"/>
</dbReference>
<dbReference type="Pfam" id="PF00291">
    <property type="entry name" value="PALP"/>
    <property type="match status" value="1"/>
</dbReference>
<dbReference type="InterPro" id="IPR023026">
    <property type="entry name" value="Trp_synth_beta/beta-like"/>
</dbReference>
<comment type="pathway">
    <text evidence="2 11">Amino-acid biosynthesis; L-tryptophan biosynthesis; L-tryptophan from chorismate: step 5/5.</text>
</comment>
<organism evidence="13 14">
    <name type="scientific">Aliibacillus thermotolerans</name>
    <dbReference type="NCBI Taxonomy" id="1834418"/>
    <lineage>
        <taxon>Bacteria</taxon>
        <taxon>Bacillati</taxon>
        <taxon>Bacillota</taxon>
        <taxon>Bacilli</taxon>
        <taxon>Bacillales</taxon>
        <taxon>Bacillaceae</taxon>
        <taxon>Aliibacillus</taxon>
    </lineage>
</organism>
<keyword evidence="9 11" id="KW-0456">Lyase</keyword>
<evidence type="ECO:0000313" key="13">
    <source>
        <dbReference type="EMBL" id="MFC5628310.1"/>
    </source>
</evidence>
<dbReference type="InterPro" id="IPR006654">
    <property type="entry name" value="Trp_synth_beta"/>
</dbReference>
<gene>
    <name evidence="11 13" type="primary">trpB</name>
    <name evidence="13" type="ORF">ACFPTR_05290</name>
</gene>
<comment type="caution">
    <text evidence="13">The sequence shown here is derived from an EMBL/GenBank/DDBJ whole genome shotgun (WGS) entry which is preliminary data.</text>
</comment>
<feature type="domain" description="Tryptophan synthase beta chain-like PALP" evidence="12">
    <location>
        <begin position="56"/>
        <end position="380"/>
    </location>
</feature>
<comment type="cofactor">
    <cofactor evidence="1 11">
        <name>pyridoxal 5'-phosphate</name>
        <dbReference type="ChEBI" id="CHEBI:597326"/>
    </cofactor>
</comment>
<feature type="modified residue" description="N6-(pyridoxal phosphate)lysine" evidence="11">
    <location>
        <position position="91"/>
    </location>
</feature>
<evidence type="ECO:0000256" key="4">
    <source>
        <dbReference type="ARBA" id="ARBA00011270"/>
    </source>
</evidence>
<dbReference type="InterPro" id="IPR036052">
    <property type="entry name" value="TrpB-like_PALP_sf"/>
</dbReference>
<evidence type="ECO:0000256" key="6">
    <source>
        <dbReference type="ARBA" id="ARBA00022822"/>
    </source>
</evidence>
<dbReference type="CDD" id="cd06446">
    <property type="entry name" value="Trp-synth_B"/>
    <property type="match status" value="1"/>
</dbReference>
<dbReference type="EMBL" id="JBHSPF010000018">
    <property type="protein sequence ID" value="MFC5628310.1"/>
    <property type="molecule type" value="Genomic_DNA"/>
</dbReference>
<comment type="similarity">
    <text evidence="3 11">Belongs to the TrpB family.</text>
</comment>
<evidence type="ECO:0000259" key="12">
    <source>
        <dbReference type="Pfam" id="PF00291"/>
    </source>
</evidence>
<evidence type="ECO:0000256" key="3">
    <source>
        <dbReference type="ARBA" id="ARBA00009982"/>
    </source>
</evidence>
<accession>A0ABW0U6F2</accession>
<sequence length="397" mass="43338">MSKAYPDARGRFGEFGGKFVPETLMVALEELEEAFHEAMQDENFLNTYHHMLREYAGRPTPFTYAKQITEELGGAHIYLKREDLVHTGAHKLNNAIGQALLAKRMGKTKIVAETGAGQHGVATATICAKLGLECLVFMGEEDMRRQRLNVFRMELLGAQVVPATTGSKTLKDATNEAIRYWVANVEDTFYLIGSVVGPHPYPRIVRDFQCVIGEETKTQAKETFGRLPDVAVACVGGGSNAIGMFYPMLEDDVKMYGAEAAGKGISTSKHAATITKGTKGVIHGSLTYLIQDENGQIIEPYSISAGLDYPGIGPEHAHLANTGRVTYLPISDEEAIEALTLLTKREGILPALESAHALALAFQQAKSLEKDNVIVVSLSGRGDKDVHSIKDYLEKRL</sequence>
<dbReference type="InterPro" id="IPR006653">
    <property type="entry name" value="Trp_synth_b_CS"/>
</dbReference>
<protein>
    <recommendedName>
        <fullName evidence="11">Tryptophan synthase beta chain</fullName>
        <ecNumber evidence="11">4.2.1.20</ecNumber>
    </recommendedName>
</protein>
<dbReference type="EC" id="4.2.1.20" evidence="11"/>
<reference evidence="14" key="1">
    <citation type="journal article" date="2019" name="Int. J. Syst. Evol. Microbiol.">
        <title>The Global Catalogue of Microorganisms (GCM) 10K type strain sequencing project: providing services to taxonomists for standard genome sequencing and annotation.</title>
        <authorList>
            <consortium name="The Broad Institute Genomics Platform"/>
            <consortium name="The Broad Institute Genome Sequencing Center for Infectious Disease"/>
            <person name="Wu L."/>
            <person name="Ma J."/>
        </authorList>
    </citation>
    <scope>NUCLEOTIDE SEQUENCE [LARGE SCALE GENOMIC DNA]</scope>
    <source>
        <strain evidence="14">CGMCC 1.15790</strain>
    </source>
</reference>
<dbReference type="GO" id="GO:0004834">
    <property type="term" value="F:tryptophan synthase activity"/>
    <property type="evidence" value="ECO:0007669"/>
    <property type="project" value="UniProtKB-EC"/>
</dbReference>
<keyword evidence="14" id="KW-1185">Reference proteome</keyword>
<evidence type="ECO:0000256" key="10">
    <source>
        <dbReference type="ARBA" id="ARBA00049047"/>
    </source>
</evidence>
<evidence type="ECO:0000256" key="2">
    <source>
        <dbReference type="ARBA" id="ARBA00004733"/>
    </source>
</evidence>
<name>A0ABW0U6F2_9BACI</name>
<keyword evidence="6 11" id="KW-0822">Tryptophan biosynthesis</keyword>
<dbReference type="Gene3D" id="3.40.50.1100">
    <property type="match status" value="2"/>
</dbReference>
<keyword evidence="7 11" id="KW-0663">Pyridoxal phosphate</keyword>
<dbReference type="SUPFAM" id="SSF53686">
    <property type="entry name" value="Tryptophan synthase beta subunit-like PLP-dependent enzymes"/>
    <property type="match status" value="1"/>
</dbReference>
<evidence type="ECO:0000256" key="7">
    <source>
        <dbReference type="ARBA" id="ARBA00022898"/>
    </source>
</evidence>
<comment type="catalytic activity">
    <reaction evidence="10 11">
        <text>(1S,2R)-1-C-(indol-3-yl)glycerol 3-phosphate + L-serine = D-glyceraldehyde 3-phosphate + L-tryptophan + H2O</text>
        <dbReference type="Rhea" id="RHEA:10532"/>
        <dbReference type="ChEBI" id="CHEBI:15377"/>
        <dbReference type="ChEBI" id="CHEBI:33384"/>
        <dbReference type="ChEBI" id="CHEBI:57912"/>
        <dbReference type="ChEBI" id="CHEBI:58866"/>
        <dbReference type="ChEBI" id="CHEBI:59776"/>
        <dbReference type="EC" id="4.2.1.20"/>
    </reaction>
</comment>
<evidence type="ECO:0000256" key="8">
    <source>
        <dbReference type="ARBA" id="ARBA00023141"/>
    </source>
</evidence>
<proteinExistence type="inferred from homology"/>
<dbReference type="RefSeq" id="WP_270897572.1">
    <property type="nucleotide sequence ID" value="NZ_JBHSPF010000018.1"/>
</dbReference>
<dbReference type="PROSITE" id="PS00168">
    <property type="entry name" value="TRP_SYNTHASE_BETA"/>
    <property type="match status" value="1"/>
</dbReference>
<evidence type="ECO:0000256" key="9">
    <source>
        <dbReference type="ARBA" id="ARBA00023239"/>
    </source>
</evidence>